<dbReference type="PANTHER" id="PTHR45444:SF3">
    <property type="entry name" value="XANTHINE DEHYDROGENASE"/>
    <property type="match status" value="1"/>
</dbReference>
<dbReference type="Pfam" id="PF01799">
    <property type="entry name" value="Fer2_2"/>
    <property type="match status" value="1"/>
</dbReference>
<organism evidence="2 3">
    <name type="scientific">Chiloscyllium punctatum</name>
    <name type="common">Brownbanded bambooshark</name>
    <name type="synonym">Hemiscyllium punctatum</name>
    <dbReference type="NCBI Taxonomy" id="137246"/>
    <lineage>
        <taxon>Eukaryota</taxon>
        <taxon>Metazoa</taxon>
        <taxon>Chordata</taxon>
        <taxon>Craniata</taxon>
        <taxon>Vertebrata</taxon>
        <taxon>Chondrichthyes</taxon>
        <taxon>Elasmobranchii</taxon>
        <taxon>Galeomorphii</taxon>
        <taxon>Galeoidea</taxon>
        <taxon>Orectolobiformes</taxon>
        <taxon>Hemiscylliidae</taxon>
        <taxon>Chiloscyllium</taxon>
    </lineage>
</organism>
<comment type="caution">
    <text evidence="2">The sequence shown here is derived from an EMBL/GenBank/DDBJ whole genome shotgun (WGS) entry which is preliminary data.</text>
</comment>
<dbReference type="Gene3D" id="1.10.150.120">
    <property type="entry name" value="[2Fe-2S]-binding domain"/>
    <property type="match status" value="1"/>
</dbReference>
<dbReference type="InterPro" id="IPR002888">
    <property type="entry name" value="2Fe-2S-bd"/>
</dbReference>
<protein>
    <recommendedName>
        <fullName evidence="1">[2Fe-2S]-binding domain-containing protein</fullName>
    </recommendedName>
</protein>
<dbReference type="PANTHER" id="PTHR45444">
    <property type="entry name" value="XANTHINE DEHYDROGENASE"/>
    <property type="match status" value="1"/>
</dbReference>
<evidence type="ECO:0000259" key="1">
    <source>
        <dbReference type="Pfam" id="PF01799"/>
    </source>
</evidence>
<dbReference type="InterPro" id="IPR012675">
    <property type="entry name" value="Beta-grasp_dom_sf"/>
</dbReference>
<dbReference type="SUPFAM" id="SSF47741">
    <property type="entry name" value="CO dehydrogenase ISP C-domain like"/>
    <property type="match status" value="1"/>
</dbReference>
<dbReference type="EMBL" id="BEZZ01001447">
    <property type="protein sequence ID" value="GCC18707.1"/>
    <property type="molecule type" value="Genomic_DNA"/>
</dbReference>
<keyword evidence="3" id="KW-1185">Reference proteome</keyword>
<sequence>MATESLHYSLKPKGVIGESDFPDISLNPAVEWKSFLRLMHLFTGSEMEIAMFHRHSANEREKSTDEPRHQIRVNGVLRDVTKIDPRTPLAPYLHFMLLLHGTKTMCFESSCGSCAVVLEYDDPVKPGKRIVKSVNSCLYPIGALLSLKNHQLLTIEALGSLKKGLHPIQKRLADYNGSQCGFCSPGFVMQMFG</sequence>
<dbReference type="Proteomes" id="UP000287033">
    <property type="component" value="Unassembled WGS sequence"/>
</dbReference>
<dbReference type="STRING" id="137246.A0A401RKL2"/>
<dbReference type="InterPro" id="IPR016208">
    <property type="entry name" value="Ald_Oxase/xanthine_DH-like"/>
</dbReference>
<dbReference type="GO" id="GO:0051536">
    <property type="term" value="F:iron-sulfur cluster binding"/>
    <property type="evidence" value="ECO:0007669"/>
    <property type="project" value="InterPro"/>
</dbReference>
<reference evidence="2 3" key="1">
    <citation type="journal article" date="2018" name="Nat. Ecol. Evol.">
        <title>Shark genomes provide insights into elasmobranch evolution and the origin of vertebrates.</title>
        <authorList>
            <person name="Hara Y"/>
            <person name="Yamaguchi K"/>
            <person name="Onimaru K"/>
            <person name="Kadota M"/>
            <person name="Koyanagi M"/>
            <person name="Keeley SD"/>
            <person name="Tatsumi K"/>
            <person name="Tanaka K"/>
            <person name="Motone F"/>
            <person name="Kageyama Y"/>
            <person name="Nozu R"/>
            <person name="Adachi N"/>
            <person name="Nishimura O"/>
            <person name="Nakagawa R"/>
            <person name="Tanegashima C"/>
            <person name="Kiyatake I"/>
            <person name="Matsumoto R"/>
            <person name="Murakumo K"/>
            <person name="Nishida K"/>
            <person name="Terakita A"/>
            <person name="Kuratani S"/>
            <person name="Sato K"/>
            <person name="Hyodo S Kuraku.S."/>
        </authorList>
    </citation>
    <scope>NUCLEOTIDE SEQUENCE [LARGE SCALE GENOMIC DNA]</scope>
</reference>
<evidence type="ECO:0000313" key="2">
    <source>
        <dbReference type="EMBL" id="GCC18707.1"/>
    </source>
</evidence>
<dbReference type="SUPFAM" id="SSF54292">
    <property type="entry name" value="2Fe-2S ferredoxin-like"/>
    <property type="match status" value="1"/>
</dbReference>
<dbReference type="GO" id="GO:0016491">
    <property type="term" value="F:oxidoreductase activity"/>
    <property type="evidence" value="ECO:0007669"/>
    <property type="project" value="InterPro"/>
</dbReference>
<dbReference type="GO" id="GO:0005506">
    <property type="term" value="F:iron ion binding"/>
    <property type="evidence" value="ECO:0007669"/>
    <property type="project" value="InterPro"/>
</dbReference>
<accession>A0A401RKL2</accession>
<dbReference type="OrthoDB" id="8300278at2759"/>
<evidence type="ECO:0000313" key="3">
    <source>
        <dbReference type="Proteomes" id="UP000287033"/>
    </source>
</evidence>
<dbReference type="AlphaFoldDB" id="A0A401RKL2"/>
<dbReference type="Gene3D" id="3.10.20.30">
    <property type="match status" value="1"/>
</dbReference>
<dbReference type="InterPro" id="IPR036010">
    <property type="entry name" value="2Fe-2S_ferredoxin-like_sf"/>
</dbReference>
<feature type="domain" description="[2Fe-2S]-binding" evidence="1">
    <location>
        <begin position="154"/>
        <end position="191"/>
    </location>
</feature>
<dbReference type="InterPro" id="IPR036884">
    <property type="entry name" value="2Fe-2S-bd_dom_sf"/>
</dbReference>
<gene>
    <name evidence="2" type="ORF">chiPu_0018039</name>
</gene>
<proteinExistence type="predicted"/>
<name>A0A401RKL2_CHIPU</name>